<organism evidence="1 2">
    <name type="scientific">Ligilactobacillus ruminis SPM0211</name>
    <dbReference type="NCBI Taxonomy" id="1040964"/>
    <lineage>
        <taxon>Bacteria</taxon>
        <taxon>Bacillati</taxon>
        <taxon>Bacillota</taxon>
        <taxon>Bacilli</taxon>
        <taxon>Lactobacillales</taxon>
        <taxon>Lactobacillaceae</taxon>
        <taxon>Ligilactobacillus</taxon>
    </lineage>
</organism>
<accession>F7QXT2</accession>
<comment type="caution">
    <text evidence="1">The sequence shown here is derived from an EMBL/GenBank/DDBJ whole genome shotgun (WGS) entry which is preliminary data.</text>
</comment>
<evidence type="ECO:0000313" key="2">
    <source>
        <dbReference type="Proteomes" id="UP000002971"/>
    </source>
</evidence>
<dbReference type="Proteomes" id="UP000002971">
    <property type="component" value="Unassembled WGS sequence"/>
</dbReference>
<dbReference type="AlphaFoldDB" id="F7QXT2"/>
<dbReference type="EMBL" id="AFOJ01000002">
    <property type="protein sequence ID" value="EGM53086.1"/>
    <property type="molecule type" value="Genomic_DNA"/>
</dbReference>
<sequence length="58" mass="7038">MSAKKNKLKKSVSTLTSSLMQRGYFQWKKNKIRFKKWRKSIKASKEEKLKLHVKRKKN</sequence>
<name>F7QXT2_9LACO</name>
<proteinExistence type="predicted"/>
<gene>
    <name evidence="1" type="ORF">LRU_00222</name>
</gene>
<protein>
    <submittedName>
        <fullName evidence="1">Uncharacterized protein</fullName>
    </submittedName>
</protein>
<reference evidence="1 2" key="1">
    <citation type="journal article" date="2011" name="J. Bacteriol.">
        <title>Genome Sequence of Lactobacillus ruminis SPM0211, Isolated from a Fecal Sample from a Healthy Korean.</title>
        <authorList>
            <person name="Lee S."/>
            <person name="Cho Y.J."/>
            <person name="Lee A.H."/>
            <person name="Chun J."/>
            <person name="Ha N.J."/>
            <person name="Ko G."/>
        </authorList>
    </citation>
    <scope>NUCLEOTIDE SEQUENCE [LARGE SCALE GENOMIC DNA]</scope>
    <source>
        <strain evidence="1 2">SPM0211</strain>
    </source>
</reference>
<evidence type="ECO:0000313" key="1">
    <source>
        <dbReference type="EMBL" id="EGM53086.1"/>
    </source>
</evidence>